<dbReference type="GO" id="GO:0034220">
    <property type="term" value="P:monoatomic ion transmembrane transport"/>
    <property type="evidence" value="ECO:0007669"/>
    <property type="project" value="UniProtKB-KW"/>
</dbReference>
<evidence type="ECO:0000256" key="9">
    <source>
        <dbReference type="SAM" id="Phobius"/>
    </source>
</evidence>
<name>A0AAV8GHL5_9POAL</name>
<proteinExistence type="inferred from homology"/>
<dbReference type="GO" id="GO:0015743">
    <property type="term" value="P:malate transport"/>
    <property type="evidence" value="ECO:0007669"/>
    <property type="project" value="InterPro"/>
</dbReference>
<evidence type="ECO:0000256" key="4">
    <source>
        <dbReference type="ARBA" id="ARBA00022692"/>
    </source>
</evidence>
<organism evidence="11 12">
    <name type="scientific">Rhynchospora pubera</name>
    <dbReference type="NCBI Taxonomy" id="906938"/>
    <lineage>
        <taxon>Eukaryota</taxon>
        <taxon>Viridiplantae</taxon>
        <taxon>Streptophyta</taxon>
        <taxon>Embryophyta</taxon>
        <taxon>Tracheophyta</taxon>
        <taxon>Spermatophyta</taxon>
        <taxon>Magnoliopsida</taxon>
        <taxon>Liliopsida</taxon>
        <taxon>Poales</taxon>
        <taxon>Cyperaceae</taxon>
        <taxon>Cyperoideae</taxon>
        <taxon>Rhynchosporeae</taxon>
        <taxon>Rhynchospora</taxon>
    </lineage>
</organism>
<feature type="transmembrane region" description="Helical" evidence="9">
    <location>
        <begin position="49"/>
        <end position="68"/>
    </location>
</feature>
<evidence type="ECO:0000256" key="1">
    <source>
        <dbReference type="ARBA" id="ARBA00004141"/>
    </source>
</evidence>
<comment type="subcellular location">
    <subcellularLocation>
        <location evidence="1">Membrane</location>
        <topology evidence="1">Multi-pass membrane protein</topology>
    </subcellularLocation>
</comment>
<evidence type="ECO:0000256" key="2">
    <source>
        <dbReference type="ARBA" id="ARBA00007079"/>
    </source>
</evidence>
<sequence>MSLTGNFSFHKTKQSWFTRMEKLVGKISTFLASIWKSWYQVGREDPRRAVHAVKVGVALTLVSFLYIFDPLFHRFGNNAMWAVMTVVVVLEFTAGATLCKGLNRGLGTLCAGSLAFLIEVVAEMPGKTFRAIFVGSSVFITGFFATYLRFFPKIKRNFDYGVVVFLLTFNLISVSSFRDDDVVPLACERLFTIGIGCGICLCMTLIFPKWSGDDLHNYTVQKLEGLAKSIEACVSLYFFDQEKDGSSVDVESTKEMISEGYQLILDSKSSDETLAMFASWEPRHLRHCDRYPWQQYVKLGTALRHFGYSAVSLYGCLESEIQTPPSVRRLFRDPCTRVANEVSKILLDLSSCIRAHRQCSPDVFSDQFHQALHDLNSAISSLPCPFLNFKNVQSTAKHATNSKSMVTLPSAKSDVDVLVEKKNNKNESRVRDQPVLRPTLSKIDMLSLEFSEALPFAAFAALLVEMTARLELVIEEVEELGRKFGFKEFEEDLVSIEVRQNETKENVKITDLHSHGVLPSAE</sequence>
<reference evidence="11" key="1">
    <citation type="submission" date="2022-08" db="EMBL/GenBank/DDBJ databases">
        <authorList>
            <person name="Marques A."/>
        </authorList>
    </citation>
    <scope>NUCLEOTIDE SEQUENCE</scope>
    <source>
        <strain evidence="11">RhyPub2mFocal</strain>
        <tissue evidence="11">Leaves</tissue>
    </source>
</reference>
<dbReference type="Proteomes" id="UP001140206">
    <property type="component" value="Chromosome 3"/>
</dbReference>
<evidence type="ECO:0000256" key="5">
    <source>
        <dbReference type="ARBA" id="ARBA00022989"/>
    </source>
</evidence>
<feature type="transmembrane region" description="Helical" evidence="9">
    <location>
        <begin position="106"/>
        <end position="122"/>
    </location>
</feature>
<keyword evidence="8" id="KW-0407">Ion channel</keyword>
<keyword evidence="4 9" id="KW-0812">Transmembrane</keyword>
<dbReference type="GO" id="GO:0016020">
    <property type="term" value="C:membrane"/>
    <property type="evidence" value="ECO:0007669"/>
    <property type="project" value="UniProtKB-SubCell"/>
</dbReference>
<gene>
    <name evidence="11" type="ORF">LUZ62_015363</name>
    <name evidence="10" type="ORF">LUZ62_058023</name>
</gene>
<feature type="transmembrane region" description="Helical" evidence="9">
    <location>
        <begin position="80"/>
        <end position="99"/>
    </location>
</feature>
<dbReference type="AlphaFoldDB" id="A0AAV8GHL5"/>
<comment type="similarity">
    <text evidence="2">Belongs to the aromatic acid exporter (TC 2.A.85) family.</text>
</comment>
<keyword evidence="5 9" id="KW-1133">Transmembrane helix</keyword>
<dbReference type="EMBL" id="JAMFTS010000001">
    <property type="protein sequence ID" value="KAJ4802797.1"/>
    <property type="molecule type" value="Genomic_DNA"/>
</dbReference>
<feature type="transmembrane region" description="Helical" evidence="9">
    <location>
        <begin position="128"/>
        <end position="148"/>
    </location>
</feature>
<keyword evidence="3" id="KW-0813">Transport</keyword>
<evidence type="ECO:0000313" key="12">
    <source>
        <dbReference type="Proteomes" id="UP001140206"/>
    </source>
</evidence>
<protein>
    <submittedName>
        <fullName evidence="11">Aluminum activated malate transporter family protein</fullName>
    </submittedName>
</protein>
<accession>A0AAV8GHL5</accession>
<dbReference type="Proteomes" id="UP001140206">
    <property type="component" value="Chromosome 1"/>
</dbReference>
<keyword evidence="12" id="KW-1185">Reference proteome</keyword>
<evidence type="ECO:0000313" key="11">
    <source>
        <dbReference type="EMBL" id="KAJ4802797.1"/>
    </source>
</evidence>
<evidence type="ECO:0000256" key="6">
    <source>
        <dbReference type="ARBA" id="ARBA00023065"/>
    </source>
</evidence>
<dbReference type="EMBL" id="JAMFTS010000003">
    <property type="protein sequence ID" value="KAJ4773766.1"/>
    <property type="molecule type" value="Genomic_DNA"/>
</dbReference>
<evidence type="ECO:0000256" key="3">
    <source>
        <dbReference type="ARBA" id="ARBA00022448"/>
    </source>
</evidence>
<comment type="caution">
    <text evidence="11">The sequence shown here is derived from an EMBL/GenBank/DDBJ whole genome shotgun (WGS) entry which is preliminary data.</text>
</comment>
<evidence type="ECO:0000256" key="7">
    <source>
        <dbReference type="ARBA" id="ARBA00023136"/>
    </source>
</evidence>
<dbReference type="Pfam" id="PF11744">
    <property type="entry name" value="ALMT"/>
    <property type="match status" value="1"/>
</dbReference>
<keyword evidence="6" id="KW-0406">Ion transport</keyword>
<evidence type="ECO:0000313" key="10">
    <source>
        <dbReference type="EMBL" id="KAJ4773766.1"/>
    </source>
</evidence>
<dbReference type="PANTHER" id="PTHR31086">
    <property type="entry name" value="ALUMINUM-ACTIVATED MALATE TRANSPORTER 10"/>
    <property type="match status" value="1"/>
</dbReference>
<evidence type="ECO:0000256" key="8">
    <source>
        <dbReference type="ARBA" id="ARBA00023303"/>
    </source>
</evidence>
<feature type="transmembrane region" description="Helical" evidence="9">
    <location>
        <begin position="190"/>
        <end position="207"/>
    </location>
</feature>
<feature type="transmembrane region" description="Helical" evidence="9">
    <location>
        <begin position="160"/>
        <end position="178"/>
    </location>
</feature>
<dbReference type="InterPro" id="IPR020966">
    <property type="entry name" value="ALMT"/>
</dbReference>
<keyword evidence="7 9" id="KW-0472">Membrane</keyword>